<name>A0A927IJH7_9BACT</name>
<comment type="caution">
    <text evidence="1">The sequence shown here is derived from an EMBL/GenBank/DDBJ whole genome shotgun (WGS) entry which is preliminary data.</text>
</comment>
<dbReference type="EMBL" id="JACYFG010000046">
    <property type="protein sequence ID" value="MBD5781545.1"/>
    <property type="molecule type" value="Genomic_DNA"/>
</dbReference>
<reference evidence="1" key="1">
    <citation type="submission" date="2020-09" db="EMBL/GenBank/DDBJ databases">
        <title>Pelagicoccus enzymogenes sp. nov. with an EPS production, isolated from marine sediment.</title>
        <authorList>
            <person name="Feng X."/>
        </authorList>
    </citation>
    <scope>NUCLEOTIDE SEQUENCE</scope>
    <source>
        <strain evidence="1">NFK12</strain>
    </source>
</reference>
<dbReference type="Proteomes" id="UP000622317">
    <property type="component" value="Unassembled WGS sequence"/>
</dbReference>
<organism evidence="1 2">
    <name type="scientific">Pelagicoccus enzymogenes</name>
    <dbReference type="NCBI Taxonomy" id="2773457"/>
    <lineage>
        <taxon>Bacteria</taxon>
        <taxon>Pseudomonadati</taxon>
        <taxon>Verrucomicrobiota</taxon>
        <taxon>Opitutia</taxon>
        <taxon>Puniceicoccales</taxon>
        <taxon>Pelagicoccaceae</taxon>
        <taxon>Pelagicoccus</taxon>
    </lineage>
</organism>
<dbReference type="Pfam" id="PF11185">
    <property type="entry name" value="DUF2971"/>
    <property type="match status" value="1"/>
</dbReference>
<dbReference type="AlphaFoldDB" id="A0A927IJH7"/>
<evidence type="ECO:0000313" key="1">
    <source>
        <dbReference type="EMBL" id="MBD5781545.1"/>
    </source>
</evidence>
<sequence length="247" mass="28779">MSFLYKYRPFNKDTLKTLALRKLFFSRPAFFNDPFDSQLSPEEFARELNTEGITHGTKRIEMSSSFMDRCLRDAGILCLSKKNENILMWSHYADSHRGLCIGFTEDLLEDLNTSNEGQEFSKYEVSYDTNHPFLDIQRDILYGHKYGTGDAFIDQCTLEDDLLEASISKKHQHWIYEDEVRFYTKSYGLYEFSPSSVDHIIFGMNASLDDIETVRNILKTEEWSHVELLNAHRKPCALELEIPVKLA</sequence>
<accession>A0A927IJH7</accession>
<keyword evidence="2" id="KW-1185">Reference proteome</keyword>
<dbReference type="InterPro" id="IPR021352">
    <property type="entry name" value="DUF2971"/>
</dbReference>
<gene>
    <name evidence="1" type="ORF">IEN85_18735</name>
</gene>
<proteinExistence type="predicted"/>
<evidence type="ECO:0000313" key="2">
    <source>
        <dbReference type="Proteomes" id="UP000622317"/>
    </source>
</evidence>
<protein>
    <submittedName>
        <fullName evidence="1">DUF2971 domain-containing protein</fullName>
    </submittedName>
</protein>